<evidence type="ECO:0000313" key="1">
    <source>
        <dbReference type="EMBL" id="PPE75444.1"/>
    </source>
</evidence>
<reference evidence="1 2" key="1">
    <citation type="submission" date="2018-02" db="EMBL/GenBank/DDBJ databases">
        <title>Genome sequencing of Solimonas sp. HR-BB.</title>
        <authorList>
            <person name="Lee Y."/>
            <person name="Jeon C.O."/>
        </authorList>
    </citation>
    <scope>NUCLEOTIDE SEQUENCE [LARGE SCALE GENOMIC DNA]</scope>
    <source>
        <strain evidence="1 2">HR-BB</strain>
    </source>
</reference>
<dbReference type="OrthoDB" id="7032518at2"/>
<keyword evidence="2" id="KW-1185">Reference proteome</keyword>
<dbReference type="InterPro" id="IPR027417">
    <property type="entry name" value="P-loop_NTPase"/>
</dbReference>
<proteinExistence type="predicted"/>
<dbReference type="RefSeq" id="WP_104228410.1">
    <property type="nucleotide sequence ID" value="NZ_PSNW01000001.1"/>
</dbReference>
<dbReference type="Proteomes" id="UP000238220">
    <property type="component" value="Unassembled WGS sequence"/>
</dbReference>
<comment type="caution">
    <text evidence="1">The sequence shown here is derived from an EMBL/GenBank/DDBJ whole genome shotgun (WGS) entry which is preliminary data.</text>
</comment>
<sequence length="86" mass="9848">MQHTRSIIVFGPPGCGKTRDRKRIAKHYRLTRIRDNWDPTQVFTSVDTLHLTNAPPPGDGRDRRVISYQDAMFQVEAGEARARARS</sequence>
<dbReference type="SUPFAM" id="SSF52540">
    <property type="entry name" value="P-loop containing nucleoside triphosphate hydrolases"/>
    <property type="match status" value="1"/>
</dbReference>
<evidence type="ECO:0000313" key="2">
    <source>
        <dbReference type="Proteomes" id="UP000238220"/>
    </source>
</evidence>
<dbReference type="AlphaFoldDB" id="A0A2S5TKE4"/>
<accession>A0A2S5TKE4</accession>
<dbReference type="EMBL" id="PSNW01000001">
    <property type="protein sequence ID" value="PPE75444.1"/>
    <property type="molecule type" value="Genomic_DNA"/>
</dbReference>
<organism evidence="1 2">
    <name type="scientific">Solimonas fluminis</name>
    <dbReference type="NCBI Taxonomy" id="2086571"/>
    <lineage>
        <taxon>Bacteria</taxon>
        <taxon>Pseudomonadati</taxon>
        <taxon>Pseudomonadota</taxon>
        <taxon>Gammaproteobacteria</taxon>
        <taxon>Nevskiales</taxon>
        <taxon>Nevskiaceae</taxon>
        <taxon>Solimonas</taxon>
    </lineage>
</organism>
<name>A0A2S5TKE4_9GAMM</name>
<protein>
    <submittedName>
        <fullName evidence="1">Uncharacterized protein</fullName>
    </submittedName>
</protein>
<gene>
    <name evidence="1" type="ORF">C3942_00685</name>
</gene>